<evidence type="ECO:0000313" key="2">
    <source>
        <dbReference type="EMBL" id="MBV7273110.1"/>
    </source>
</evidence>
<dbReference type="Pfam" id="PF00583">
    <property type="entry name" value="Acetyltransf_1"/>
    <property type="match status" value="1"/>
</dbReference>
<protein>
    <submittedName>
        <fullName evidence="2">GNAT family N-acetyltransferase</fullName>
    </submittedName>
</protein>
<organism evidence="2 3">
    <name type="scientific">Clostridium thailandense</name>
    <dbReference type="NCBI Taxonomy" id="2794346"/>
    <lineage>
        <taxon>Bacteria</taxon>
        <taxon>Bacillati</taxon>
        <taxon>Bacillota</taxon>
        <taxon>Clostridia</taxon>
        <taxon>Eubacteriales</taxon>
        <taxon>Clostridiaceae</taxon>
        <taxon>Clostridium</taxon>
    </lineage>
</organism>
<dbReference type="InterPro" id="IPR000182">
    <property type="entry name" value="GNAT_dom"/>
</dbReference>
<dbReference type="PANTHER" id="PTHR42791:SF1">
    <property type="entry name" value="N-ACETYLTRANSFERASE DOMAIN-CONTAINING PROTEIN"/>
    <property type="match status" value="1"/>
</dbReference>
<reference evidence="2" key="1">
    <citation type="submission" date="2020-12" db="EMBL/GenBank/DDBJ databases">
        <title>Clostridium thailandense sp. nov., a novel acetogenic bacterium isolated from peat land soil in Thailand.</title>
        <authorList>
            <person name="Chaikitkaew S."/>
            <person name="Birkeland N.K."/>
        </authorList>
    </citation>
    <scope>NUCLEOTIDE SEQUENCE</scope>
    <source>
        <strain evidence="2">PL3</strain>
    </source>
</reference>
<dbReference type="Proteomes" id="UP000694308">
    <property type="component" value="Unassembled WGS sequence"/>
</dbReference>
<dbReference type="GO" id="GO:0016747">
    <property type="term" value="F:acyltransferase activity, transferring groups other than amino-acyl groups"/>
    <property type="evidence" value="ECO:0007669"/>
    <property type="project" value="InterPro"/>
</dbReference>
<gene>
    <name evidence="2" type="ORF">I6U48_09325</name>
</gene>
<dbReference type="EMBL" id="JAEEGC010000037">
    <property type="protein sequence ID" value="MBV7273110.1"/>
    <property type="molecule type" value="Genomic_DNA"/>
</dbReference>
<dbReference type="PANTHER" id="PTHR42791">
    <property type="entry name" value="GNAT FAMILY ACETYLTRANSFERASE"/>
    <property type="match status" value="1"/>
</dbReference>
<keyword evidence="3" id="KW-1185">Reference proteome</keyword>
<dbReference type="InterPro" id="IPR052523">
    <property type="entry name" value="Trichothecene_AcTrans"/>
</dbReference>
<dbReference type="AlphaFoldDB" id="A0A949WQR9"/>
<feature type="domain" description="N-acetyltransferase" evidence="1">
    <location>
        <begin position="93"/>
        <end position="155"/>
    </location>
</feature>
<accession>A0A949WQR9</accession>
<evidence type="ECO:0000313" key="3">
    <source>
        <dbReference type="Proteomes" id="UP000694308"/>
    </source>
</evidence>
<dbReference type="RefSeq" id="WP_218320135.1">
    <property type="nucleotide sequence ID" value="NZ_JAEEGC010000037.1"/>
</dbReference>
<sequence length="181" mass="21144">METKGIDNKKLFLENLFMIQLPIFEKTIEVFSSDDKLNSVLIGYEKKNYKSFKTLILNLMASPRVFRALGKKDFNTYSANLKSALTVIDLKWQKEFIKGNYYYIKAIAIANEERGRGIFRKLITPTLSYCNENNLPLILESNNQSNIPIYEHFGFKLVKTIEKEGIDLKQYCFIKYPCRII</sequence>
<proteinExistence type="predicted"/>
<evidence type="ECO:0000259" key="1">
    <source>
        <dbReference type="Pfam" id="PF00583"/>
    </source>
</evidence>
<comment type="caution">
    <text evidence="2">The sequence shown here is derived from an EMBL/GenBank/DDBJ whole genome shotgun (WGS) entry which is preliminary data.</text>
</comment>
<name>A0A949WQR9_9CLOT</name>